<dbReference type="GO" id="GO:0005789">
    <property type="term" value="C:endoplasmic reticulum membrane"/>
    <property type="evidence" value="ECO:0007669"/>
    <property type="project" value="TreeGrafter"/>
</dbReference>
<proteinExistence type="inferred from homology"/>
<keyword evidence="4" id="KW-0812">Transmembrane</keyword>
<dbReference type="OrthoDB" id="196717at2759"/>
<dbReference type="InterPro" id="IPR014472">
    <property type="entry name" value="CHOPT"/>
</dbReference>
<dbReference type="Proteomes" id="UP000324222">
    <property type="component" value="Unassembled WGS sequence"/>
</dbReference>
<accession>A0A5B7CSY4</accession>
<sequence length="113" mass="12995">MAAKKYLTPEQLLGFENYKYSAQDTSPLSNYVMHPFWNTVVKICPRWIAPNVLTFIGFLFTVANFVLLTIYDYSYYASSKEPPGDKYPPIPSWVWLVCAFNHFMAHTLGESLA</sequence>
<keyword evidence="5" id="KW-0808">Transferase</keyword>
<dbReference type="AlphaFoldDB" id="A0A5B7CSY4"/>
<dbReference type="GO" id="GO:0006646">
    <property type="term" value="P:phosphatidylethanolamine biosynthetic process"/>
    <property type="evidence" value="ECO:0007669"/>
    <property type="project" value="TreeGrafter"/>
</dbReference>
<dbReference type="EMBL" id="VSRR010000224">
    <property type="protein sequence ID" value="MPC12589.1"/>
    <property type="molecule type" value="Genomic_DNA"/>
</dbReference>
<evidence type="ECO:0000313" key="6">
    <source>
        <dbReference type="Proteomes" id="UP000324222"/>
    </source>
</evidence>
<protein>
    <submittedName>
        <fullName evidence="5">Ethanolaminephosphotransferase 1</fullName>
    </submittedName>
</protein>
<comment type="subcellular location">
    <subcellularLocation>
        <location evidence="1">Membrane</location>
    </subcellularLocation>
</comment>
<evidence type="ECO:0000256" key="1">
    <source>
        <dbReference type="ARBA" id="ARBA00004370"/>
    </source>
</evidence>
<dbReference type="GO" id="GO:0005794">
    <property type="term" value="C:Golgi apparatus"/>
    <property type="evidence" value="ECO:0007669"/>
    <property type="project" value="TreeGrafter"/>
</dbReference>
<keyword evidence="6" id="KW-1185">Reference proteome</keyword>
<keyword evidence="4" id="KW-1133">Transmembrane helix</keyword>
<comment type="caution">
    <text evidence="5">The sequence shown here is derived from an EMBL/GenBank/DDBJ whole genome shotgun (WGS) entry which is preliminary data.</text>
</comment>
<dbReference type="GO" id="GO:0004307">
    <property type="term" value="F:ethanolaminephosphotransferase activity"/>
    <property type="evidence" value="ECO:0007669"/>
    <property type="project" value="TreeGrafter"/>
</dbReference>
<evidence type="ECO:0000256" key="2">
    <source>
        <dbReference type="ARBA" id="ARBA00010441"/>
    </source>
</evidence>
<dbReference type="PANTHER" id="PTHR10414">
    <property type="entry name" value="ETHANOLAMINEPHOSPHOTRANSFERASE"/>
    <property type="match status" value="1"/>
</dbReference>
<gene>
    <name evidence="5" type="primary">EPT1</name>
    <name evidence="5" type="ORF">E2C01_005292</name>
</gene>
<dbReference type="PANTHER" id="PTHR10414:SF71">
    <property type="entry name" value="FI05338P"/>
    <property type="match status" value="1"/>
</dbReference>
<evidence type="ECO:0000256" key="3">
    <source>
        <dbReference type="ARBA" id="ARBA00023136"/>
    </source>
</evidence>
<organism evidence="5 6">
    <name type="scientific">Portunus trituberculatus</name>
    <name type="common">Swimming crab</name>
    <name type="synonym">Neptunus trituberculatus</name>
    <dbReference type="NCBI Taxonomy" id="210409"/>
    <lineage>
        <taxon>Eukaryota</taxon>
        <taxon>Metazoa</taxon>
        <taxon>Ecdysozoa</taxon>
        <taxon>Arthropoda</taxon>
        <taxon>Crustacea</taxon>
        <taxon>Multicrustacea</taxon>
        <taxon>Malacostraca</taxon>
        <taxon>Eumalacostraca</taxon>
        <taxon>Eucarida</taxon>
        <taxon>Decapoda</taxon>
        <taxon>Pleocyemata</taxon>
        <taxon>Brachyura</taxon>
        <taxon>Eubrachyura</taxon>
        <taxon>Portunoidea</taxon>
        <taxon>Portunidae</taxon>
        <taxon>Portuninae</taxon>
        <taxon>Portunus</taxon>
    </lineage>
</organism>
<name>A0A5B7CSY4_PORTR</name>
<keyword evidence="3 4" id="KW-0472">Membrane</keyword>
<dbReference type="InterPro" id="IPR043130">
    <property type="entry name" value="CDP-OH_PTrfase_TM_dom"/>
</dbReference>
<dbReference type="Gene3D" id="1.20.120.1760">
    <property type="match status" value="1"/>
</dbReference>
<reference evidence="5 6" key="1">
    <citation type="submission" date="2019-05" db="EMBL/GenBank/DDBJ databases">
        <title>Another draft genome of Portunus trituberculatus and its Hox gene families provides insights of decapod evolution.</title>
        <authorList>
            <person name="Jeong J.-H."/>
            <person name="Song I."/>
            <person name="Kim S."/>
            <person name="Choi T."/>
            <person name="Kim D."/>
            <person name="Ryu S."/>
            <person name="Kim W."/>
        </authorList>
    </citation>
    <scope>NUCLEOTIDE SEQUENCE [LARGE SCALE GENOMIC DNA]</scope>
    <source>
        <tissue evidence="5">Muscle</tissue>
    </source>
</reference>
<evidence type="ECO:0000313" key="5">
    <source>
        <dbReference type="EMBL" id="MPC12589.1"/>
    </source>
</evidence>
<feature type="transmembrane region" description="Helical" evidence="4">
    <location>
        <begin position="52"/>
        <end position="70"/>
    </location>
</feature>
<evidence type="ECO:0000256" key="4">
    <source>
        <dbReference type="SAM" id="Phobius"/>
    </source>
</evidence>
<comment type="similarity">
    <text evidence="2">Belongs to the CDP-alcohol phosphatidyltransferase class-I family.</text>
</comment>